<dbReference type="RefSeq" id="WP_177199390.1">
    <property type="nucleotide sequence ID" value="NZ_FOKI01000015.1"/>
</dbReference>
<dbReference type="EMBL" id="FOKI01000015">
    <property type="protein sequence ID" value="SFB16676.1"/>
    <property type="molecule type" value="Genomic_DNA"/>
</dbReference>
<sequence length="212" mass="23235">MKRKQKIIGATIILIIFISILSVKFVTSKISQSSIGSLKEEDIFIEKVEEPKENKSEGKQSKSSRITVEIKGQVKKPGVYILTKDSILKDLIYESGGITEEGYVEDINQAEKLRDNSAYRIPNKNEEKNNTGNIKSTLASSNGNNGGSGDQISLNNSTKEELSKLPGVGPATADKIIAWRESNGSFNSIEDLKKVSGIGETKFNNLKDKITP</sequence>
<dbReference type="NCBIfam" id="TIGR00426">
    <property type="entry name" value="competence protein ComEA helix-hairpin-helix repeat region"/>
    <property type="match status" value="1"/>
</dbReference>
<feature type="domain" description="Helix-hairpin-helix DNA-binding motif class 1" evidence="3">
    <location>
        <begin position="160"/>
        <end position="179"/>
    </location>
</feature>
<evidence type="ECO:0000256" key="2">
    <source>
        <dbReference type="SAM" id="Phobius"/>
    </source>
</evidence>
<dbReference type="AlphaFoldDB" id="A0A1I0YV16"/>
<dbReference type="GO" id="GO:0003677">
    <property type="term" value="F:DNA binding"/>
    <property type="evidence" value="ECO:0007669"/>
    <property type="project" value="InterPro"/>
</dbReference>
<reference evidence="4 5" key="1">
    <citation type="submission" date="2016-10" db="EMBL/GenBank/DDBJ databases">
        <authorList>
            <person name="de Groot N.N."/>
        </authorList>
    </citation>
    <scope>NUCLEOTIDE SEQUENCE [LARGE SCALE GENOMIC DNA]</scope>
    <source>
        <strain evidence="4 5">DSM 12271</strain>
    </source>
</reference>
<name>A0A1I0YV16_9CLOT</name>
<dbReference type="InterPro" id="IPR051675">
    <property type="entry name" value="Endo/Exo/Phosphatase_dom_1"/>
</dbReference>
<keyword evidence="5" id="KW-1185">Reference proteome</keyword>
<dbReference type="Gene3D" id="1.10.150.310">
    <property type="entry name" value="Tex RuvX-like domain-like"/>
    <property type="match status" value="1"/>
</dbReference>
<gene>
    <name evidence="4" type="ORF">SAMN04488528_101520</name>
</gene>
<dbReference type="Pfam" id="PF10531">
    <property type="entry name" value="SLBB"/>
    <property type="match status" value="1"/>
</dbReference>
<dbReference type="InterPro" id="IPR010994">
    <property type="entry name" value="RuvA_2-like"/>
</dbReference>
<dbReference type="InterPro" id="IPR019554">
    <property type="entry name" value="Soluble_ligand-bd"/>
</dbReference>
<feature type="compositionally biased region" description="Polar residues" evidence="1">
    <location>
        <begin position="130"/>
        <end position="139"/>
    </location>
</feature>
<feature type="compositionally biased region" description="Basic and acidic residues" evidence="1">
    <location>
        <begin position="118"/>
        <end position="129"/>
    </location>
</feature>
<evidence type="ECO:0000313" key="5">
    <source>
        <dbReference type="Proteomes" id="UP000198619"/>
    </source>
</evidence>
<protein>
    <submittedName>
        <fullName evidence="4">Competence protein ComEA</fullName>
    </submittedName>
</protein>
<keyword evidence="2" id="KW-0472">Membrane</keyword>
<feature type="domain" description="Helix-hairpin-helix DNA-binding motif class 1" evidence="3">
    <location>
        <begin position="190"/>
        <end position="209"/>
    </location>
</feature>
<evidence type="ECO:0000313" key="4">
    <source>
        <dbReference type="EMBL" id="SFB16676.1"/>
    </source>
</evidence>
<evidence type="ECO:0000259" key="3">
    <source>
        <dbReference type="SMART" id="SM00278"/>
    </source>
</evidence>
<organism evidence="4 5">
    <name type="scientific">Clostridium frigidicarnis</name>
    <dbReference type="NCBI Taxonomy" id="84698"/>
    <lineage>
        <taxon>Bacteria</taxon>
        <taxon>Bacillati</taxon>
        <taxon>Bacillota</taxon>
        <taxon>Clostridia</taxon>
        <taxon>Eubacteriales</taxon>
        <taxon>Clostridiaceae</taxon>
        <taxon>Clostridium</taxon>
    </lineage>
</organism>
<dbReference type="Proteomes" id="UP000198619">
    <property type="component" value="Unassembled WGS sequence"/>
</dbReference>
<dbReference type="GO" id="GO:0015627">
    <property type="term" value="C:type II protein secretion system complex"/>
    <property type="evidence" value="ECO:0007669"/>
    <property type="project" value="TreeGrafter"/>
</dbReference>
<dbReference type="Gene3D" id="3.10.560.10">
    <property type="entry name" value="Outer membrane lipoprotein wza domain like"/>
    <property type="match status" value="1"/>
</dbReference>
<dbReference type="InterPro" id="IPR003583">
    <property type="entry name" value="Hlx-hairpin-Hlx_DNA-bd_motif"/>
</dbReference>
<dbReference type="GO" id="GO:0015628">
    <property type="term" value="P:protein secretion by the type II secretion system"/>
    <property type="evidence" value="ECO:0007669"/>
    <property type="project" value="TreeGrafter"/>
</dbReference>
<dbReference type="GO" id="GO:0006281">
    <property type="term" value="P:DNA repair"/>
    <property type="evidence" value="ECO:0007669"/>
    <property type="project" value="InterPro"/>
</dbReference>
<feature type="region of interest" description="Disordered" evidence="1">
    <location>
        <begin position="118"/>
        <end position="154"/>
    </location>
</feature>
<dbReference type="SMART" id="SM00278">
    <property type="entry name" value="HhH1"/>
    <property type="match status" value="2"/>
</dbReference>
<feature type="transmembrane region" description="Helical" evidence="2">
    <location>
        <begin position="7"/>
        <end position="27"/>
    </location>
</feature>
<keyword evidence="2" id="KW-1133">Transmembrane helix</keyword>
<proteinExistence type="predicted"/>
<dbReference type="PANTHER" id="PTHR21180:SF32">
    <property type="entry name" value="ENDONUCLEASE_EXONUCLEASE_PHOSPHATASE FAMILY DOMAIN-CONTAINING PROTEIN 1"/>
    <property type="match status" value="1"/>
</dbReference>
<dbReference type="STRING" id="84698.SAMN04488528_101520"/>
<evidence type="ECO:0000256" key="1">
    <source>
        <dbReference type="SAM" id="MobiDB-lite"/>
    </source>
</evidence>
<accession>A0A1I0YV16</accession>
<dbReference type="SUPFAM" id="SSF47781">
    <property type="entry name" value="RuvA domain 2-like"/>
    <property type="match status" value="1"/>
</dbReference>
<dbReference type="InterPro" id="IPR004509">
    <property type="entry name" value="Competence_ComEA_HhH"/>
</dbReference>
<dbReference type="PANTHER" id="PTHR21180">
    <property type="entry name" value="ENDONUCLEASE/EXONUCLEASE/PHOSPHATASE FAMILY DOMAIN-CONTAINING PROTEIN 1"/>
    <property type="match status" value="1"/>
</dbReference>
<dbReference type="Pfam" id="PF12836">
    <property type="entry name" value="HHH_3"/>
    <property type="match status" value="1"/>
</dbReference>
<keyword evidence="2" id="KW-0812">Transmembrane</keyword>